<dbReference type="SUPFAM" id="SSF54001">
    <property type="entry name" value="Cysteine proteinases"/>
    <property type="match status" value="1"/>
</dbReference>
<dbReference type="EMBL" id="BAAACA010000014">
    <property type="protein sequence ID" value="GAA0596398.1"/>
    <property type="molecule type" value="Genomic_DNA"/>
</dbReference>
<dbReference type="InterPro" id="IPR007921">
    <property type="entry name" value="CHAP_dom"/>
</dbReference>
<dbReference type="InterPro" id="IPR038765">
    <property type="entry name" value="Papain-like_cys_pep_sf"/>
</dbReference>
<sequence length="272" mass="29442">MGPVKTDTSSPEGRLVEGGAGAVLLAAAGQVGVHEGRENGHWNNVQRYSREVPGLEWSQGQAWCATFVSWVAMRAGAAGLFPRTASCATAVAWFRQRGRFSEYPAVGAQVFYGPGGSEHTGVVERYDDTTIHTIEGNTNVNGSAEGDGVYRRVRERRSARVYGYGYPDYPGGIDSADPSWPPPAPIPHPEGLEPFPGAQWFHTAPRSPIVTAMGRRLVAERVAVYEEGPGPQWSDADRRSYAGFQVKIGYRGADADGWPGPVSWAQLRVPRT</sequence>
<dbReference type="Proteomes" id="UP001500668">
    <property type="component" value="Unassembled WGS sequence"/>
</dbReference>
<organism evidence="2 3">
    <name type="scientific">Streptomyces crystallinus</name>
    <dbReference type="NCBI Taxonomy" id="68191"/>
    <lineage>
        <taxon>Bacteria</taxon>
        <taxon>Bacillati</taxon>
        <taxon>Actinomycetota</taxon>
        <taxon>Actinomycetes</taxon>
        <taxon>Kitasatosporales</taxon>
        <taxon>Streptomycetaceae</taxon>
        <taxon>Streptomyces</taxon>
    </lineage>
</organism>
<comment type="caution">
    <text evidence="2">The sequence shown here is derived from an EMBL/GenBank/DDBJ whole genome shotgun (WGS) entry which is preliminary data.</text>
</comment>
<evidence type="ECO:0000259" key="1">
    <source>
        <dbReference type="Pfam" id="PF05257"/>
    </source>
</evidence>
<keyword evidence="3" id="KW-1185">Reference proteome</keyword>
<evidence type="ECO:0000313" key="3">
    <source>
        <dbReference type="Proteomes" id="UP001500668"/>
    </source>
</evidence>
<accession>A0ABN1FRQ9</accession>
<dbReference type="InterPro" id="IPR047763">
    <property type="entry name" value="PG_bind_dom_phiBT1-type"/>
</dbReference>
<dbReference type="NCBIfam" id="NF038080">
    <property type="entry name" value="PG_bind_siph"/>
    <property type="match status" value="1"/>
</dbReference>
<gene>
    <name evidence="2" type="ORF">GCM10010394_27450</name>
</gene>
<proteinExistence type="predicted"/>
<protein>
    <recommendedName>
        <fullName evidence="1">Peptidase C51 domain-containing protein</fullName>
    </recommendedName>
</protein>
<reference evidence="2 3" key="1">
    <citation type="journal article" date="2019" name="Int. J. Syst. Evol. Microbiol.">
        <title>The Global Catalogue of Microorganisms (GCM) 10K type strain sequencing project: providing services to taxonomists for standard genome sequencing and annotation.</title>
        <authorList>
            <consortium name="The Broad Institute Genomics Platform"/>
            <consortium name="The Broad Institute Genome Sequencing Center for Infectious Disease"/>
            <person name="Wu L."/>
            <person name="Ma J."/>
        </authorList>
    </citation>
    <scope>NUCLEOTIDE SEQUENCE [LARGE SCALE GENOMIC DNA]</scope>
    <source>
        <strain evidence="2 3">JCM 5067</strain>
    </source>
</reference>
<dbReference type="Pfam" id="PF05257">
    <property type="entry name" value="CHAP"/>
    <property type="match status" value="1"/>
</dbReference>
<evidence type="ECO:0000313" key="2">
    <source>
        <dbReference type="EMBL" id="GAA0596398.1"/>
    </source>
</evidence>
<feature type="domain" description="Peptidase C51" evidence="1">
    <location>
        <begin position="59"/>
        <end position="137"/>
    </location>
</feature>
<name>A0ABN1FRQ9_9ACTN</name>